<organism evidence="1">
    <name type="scientific">Oryza sativa</name>
    <name type="common">Rice</name>
    <dbReference type="NCBI Taxonomy" id="4530"/>
    <lineage>
        <taxon>Eukaryota</taxon>
        <taxon>Viridiplantae</taxon>
        <taxon>Streptophyta</taxon>
        <taxon>Embryophyta</taxon>
        <taxon>Tracheophyta</taxon>
        <taxon>Spermatophyta</taxon>
        <taxon>Magnoliopsida</taxon>
        <taxon>Liliopsida</taxon>
        <taxon>Poales</taxon>
        <taxon>Poaceae</taxon>
        <taxon>BOP clade</taxon>
        <taxon>Oryzoideae</taxon>
        <taxon>Oryzeae</taxon>
        <taxon>Oryzinae</taxon>
        <taxon>Oryza</taxon>
    </lineage>
</organism>
<gene>
    <name evidence="1" type="primary">q3037.8</name>
</gene>
<reference evidence="1" key="1">
    <citation type="submission" date="1999-08" db="EMBL/GenBank/DDBJ databases">
        <title>Oryza sativa chromosome 4 BAC q3037-207F1 genomic sequence.</title>
        <authorList>
            <person name="Hong G."/>
            <person name="Chen Z."/>
        </authorList>
    </citation>
    <scope>NUCLEOTIDE SEQUENCE</scope>
    <source>
        <strain evidence="1">DNA</strain>
    </source>
</reference>
<name>Q9ST89_ORYSA</name>
<protein>
    <submittedName>
        <fullName evidence="1">CAA30378.1 protein</fullName>
    </submittedName>
</protein>
<evidence type="ECO:0000313" key="1">
    <source>
        <dbReference type="EMBL" id="CAB53481.1"/>
    </source>
</evidence>
<accession>Q9ST89</accession>
<sequence>MAMPMPMRRSDGREAAEIARLRVRGFAIRGLVRLRLDLIRTGNNKFNVYLLFYSKRLLYELGVPSTWKSSEHQLSSEAIKSCRLTQANMEGGPCHSSFNGCGMEAWMRGMTFRLLCLPSS</sequence>
<proteinExistence type="predicted"/>
<dbReference type="EMBL" id="AJ245900">
    <property type="protein sequence ID" value="CAB53481.1"/>
    <property type="molecule type" value="Genomic_DNA"/>
</dbReference>
<dbReference type="AlphaFoldDB" id="Q9ST89"/>